<dbReference type="PANTHER" id="PTHR48044:SF29">
    <property type="entry name" value="GLYCOSYLTRANSFERASE"/>
    <property type="match status" value="1"/>
</dbReference>
<evidence type="ECO:0000256" key="5">
    <source>
        <dbReference type="ARBA" id="ARBA00023229"/>
    </source>
</evidence>
<dbReference type="GO" id="GO:0008194">
    <property type="term" value="F:UDP-glycosyltransferase activity"/>
    <property type="evidence" value="ECO:0007669"/>
    <property type="project" value="InterPro"/>
</dbReference>
<evidence type="ECO:0000256" key="7">
    <source>
        <dbReference type="RuleBase" id="RU362057"/>
    </source>
</evidence>
<evidence type="ECO:0000256" key="6">
    <source>
        <dbReference type="RuleBase" id="RU003718"/>
    </source>
</evidence>
<dbReference type="Gene3D" id="3.40.50.2000">
    <property type="entry name" value="Glycogen Phosphorylase B"/>
    <property type="match status" value="2"/>
</dbReference>
<dbReference type="GO" id="GO:0016138">
    <property type="term" value="P:glycoside biosynthetic process"/>
    <property type="evidence" value="ECO:0007669"/>
    <property type="project" value="UniProtKB-ARBA"/>
</dbReference>
<evidence type="ECO:0000256" key="2">
    <source>
        <dbReference type="ARBA" id="ARBA00009995"/>
    </source>
</evidence>
<evidence type="ECO:0000313" key="8">
    <source>
        <dbReference type="EMBL" id="UXM20059.1"/>
    </source>
</evidence>
<reference evidence="8" key="1">
    <citation type="journal article" date="2022" name="ACS Synth. Biol.">
        <title>Key Glycosyltransferase Genes of Panax notoginseng: Identification and Engineering Yeast Construction of Rare Ginsenosides.</title>
        <authorList>
            <person name="Jiang Z."/>
            <person name="Gao H."/>
            <person name="Liu R."/>
            <person name="Xia M."/>
            <person name="Lu Y."/>
            <person name="Wang J."/>
            <person name="Chen X."/>
            <person name="Zhang Y."/>
            <person name="Li D."/>
            <person name="Tong Y."/>
            <person name="Liu P."/>
            <person name="Liu Y."/>
            <person name="Luo Y."/>
            <person name="Gao J."/>
            <person name="Yin Y."/>
            <person name="Huang L."/>
            <person name="Gao W."/>
        </authorList>
    </citation>
    <scope>NUCLEOTIDE SEQUENCE</scope>
</reference>
<keyword evidence="5" id="KW-0414">Isoprene biosynthesis</keyword>
<dbReference type="Pfam" id="PF00201">
    <property type="entry name" value="UDPGT"/>
    <property type="match status" value="1"/>
</dbReference>
<evidence type="ECO:0000256" key="1">
    <source>
        <dbReference type="ARBA" id="ARBA00004721"/>
    </source>
</evidence>
<comment type="pathway">
    <text evidence="1">Secondary metabolite biosynthesis; terpenoid biosynthesis.</text>
</comment>
<dbReference type="EMBL" id="OM837148">
    <property type="protein sequence ID" value="UXM20059.1"/>
    <property type="molecule type" value="mRNA"/>
</dbReference>
<proteinExistence type="evidence at transcript level"/>
<accession>A0A977R8Y5</accession>
<dbReference type="GO" id="GO:0008299">
    <property type="term" value="P:isoprenoid biosynthetic process"/>
    <property type="evidence" value="ECO:0007669"/>
    <property type="project" value="UniProtKB-KW"/>
</dbReference>
<comment type="similarity">
    <text evidence="2 6">Belongs to the UDP-glycosyltransferase family.</text>
</comment>
<keyword evidence="4 6" id="KW-0808">Transferase</keyword>
<organism evidence="8">
    <name type="scientific">Panax notoginseng</name>
    <name type="common">notoginseng</name>
    <dbReference type="NCBI Taxonomy" id="44586"/>
    <lineage>
        <taxon>Eukaryota</taxon>
        <taxon>Viridiplantae</taxon>
        <taxon>Streptophyta</taxon>
        <taxon>Embryophyta</taxon>
        <taxon>Tracheophyta</taxon>
        <taxon>Spermatophyta</taxon>
        <taxon>Magnoliopsida</taxon>
        <taxon>eudicotyledons</taxon>
        <taxon>Gunneridae</taxon>
        <taxon>Pentapetalae</taxon>
        <taxon>asterids</taxon>
        <taxon>campanulids</taxon>
        <taxon>Apiales</taxon>
        <taxon>Araliaceae</taxon>
        <taxon>Panax</taxon>
    </lineage>
</organism>
<evidence type="ECO:0000256" key="4">
    <source>
        <dbReference type="ARBA" id="ARBA00022679"/>
    </source>
</evidence>
<name>A0A977R8Y5_9APIA</name>
<dbReference type="InterPro" id="IPR002213">
    <property type="entry name" value="UDP_glucos_trans"/>
</dbReference>
<dbReference type="PROSITE" id="PS00375">
    <property type="entry name" value="UDPGT"/>
    <property type="match status" value="1"/>
</dbReference>
<sequence length="437" mass="49713">MSLHSFKNPGEKYPFLDFNENSNITPEPPSADNMKLFLDFMTCFERSCDIILIKSFRELEGKYFDFFSTLSDKTVVPVGPLVQDPMGHNEDPKTEQFINWLDKRAESTVVFVCFGSEYFLSNEELEEVAIGLEISMVNFIWAVRFLEGEKKGVLPEGFVQRVGDRGLVVEGWAPQARILGHSSTGGFVSHCGWSSITESMKFGVPVIAMARHFDQPLNGKLAAEVGVGMEVVRDENGKYKREGIAEVTRKVVVEKSGEVIRRKARELSEKMKEKGEQEIDRVVEELVIIAEQQSEAPINVKSNTENPIHIDEEELNEGEIEQLDAEFSAGDLDASILDMSFDRLWVILILVFQAAMILAWQETDLPWQSLDNRDVQVELLTVFITWAGLRVIQSVLDAGTQYSLVRENRWFLVRMVLKSGQMRQMRKVGTEMKKKLR</sequence>
<dbReference type="EC" id="2.4.1.-" evidence="7"/>
<dbReference type="AlphaFoldDB" id="A0A977R8Y5"/>
<dbReference type="FunFam" id="3.40.50.2000:FF:000060">
    <property type="entry name" value="Glycosyltransferase"/>
    <property type="match status" value="1"/>
</dbReference>
<dbReference type="CDD" id="cd03784">
    <property type="entry name" value="GT1_Gtf-like"/>
    <property type="match status" value="1"/>
</dbReference>
<protein>
    <recommendedName>
        <fullName evidence="7">Glycosyltransferase</fullName>
        <ecNumber evidence="7">2.4.1.-</ecNumber>
    </recommendedName>
</protein>
<dbReference type="PANTHER" id="PTHR48044">
    <property type="entry name" value="GLYCOSYLTRANSFERASE"/>
    <property type="match status" value="1"/>
</dbReference>
<keyword evidence="3 6" id="KW-0328">Glycosyltransferase</keyword>
<evidence type="ECO:0000256" key="3">
    <source>
        <dbReference type="ARBA" id="ARBA00022676"/>
    </source>
</evidence>
<dbReference type="InterPro" id="IPR035595">
    <property type="entry name" value="UDP_glycos_trans_CS"/>
</dbReference>
<dbReference type="SUPFAM" id="SSF53756">
    <property type="entry name" value="UDP-Glycosyltransferase/glycogen phosphorylase"/>
    <property type="match status" value="1"/>
</dbReference>